<proteinExistence type="predicted"/>
<reference evidence="2" key="1">
    <citation type="submission" date="2020-11" db="EMBL/GenBank/DDBJ databases">
        <authorList>
            <person name="Konstantinou D."/>
            <person name="Gkelis S."/>
            <person name="Popin R."/>
            <person name="Fewer D."/>
            <person name="Sivonen K."/>
        </authorList>
    </citation>
    <scope>NUCLEOTIDE SEQUENCE</scope>
    <source>
        <strain evidence="2">TAU-MAC 1115</strain>
    </source>
</reference>
<feature type="transmembrane region" description="Helical" evidence="1">
    <location>
        <begin position="12"/>
        <end position="34"/>
    </location>
</feature>
<dbReference type="AlphaFoldDB" id="A0A947GKD0"/>
<dbReference type="Proteomes" id="UP000717364">
    <property type="component" value="Unassembled WGS sequence"/>
</dbReference>
<keyword evidence="1" id="KW-0472">Membrane</keyword>
<dbReference type="EMBL" id="JADOES010000001">
    <property type="protein sequence ID" value="MBT9313976.1"/>
    <property type="molecule type" value="Genomic_DNA"/>
</dbReference>
<evidence type="ECO:0000313" key="2">
    <source>
        <dbReference type="EMBL" id="MBT9313976.1"/>
    </source>
</evidence>
<evidence type="ECO:0000256" key="1">
    <source>
        <dbReference type="SAM" id="Phobius"/>
    </source>
</evidence>
<gene>
    <name evidence="2" type="ORF">IXB50_00870</name>
</gene>
<name>A0A947GKD0_9CYAN</name>
<keyword evidence="3" id="KW-1185">Reference proteome</keyword>
<sequence length="90" mass="9733">MTVETLNLMMTYVIEGWAIMSATYLSVGFTLSFLTRVKNGLKAKEAAAVMAKAEEVTNAERVAEMTAVAEKYAKSADKQQVKSGVKVPGQ</sequence>
<organism evidence="2 3">
    <name type="scientific">Leptothoe spongobia TAU-MAC 1115</name>
    <dbReference type="NCBI Taxonomy" id="1967444"/>
    <lineage>
        <taxon>Bacteria</taxon>
        <taxon>Bacillati</taxon>
        <taxon>Cyanobacteriota</taxon>
        <taxon>Cyanophyceae</taxon>
        <taxon>Nodosilineales</taxon>
        <taxon>Cymatolegaceae</taxon>
        <taxon>Leptothoe</taxon>
        <taxon>Leptothoe spongobia</taxon>
    </lineage>
</organism>
<reference evidence="2" key="2">
    <citation type="journal article" date="2021" name="Mar. Drugs">
        <title>Genome Reduction and Secondary Metabolism of the Marine Sponge-Associated Cyanobacterium Leptothoe.</title>
        <authorList>
            <person name="Konstantinou D."/>
            <person name="Popin R.V."/>
            <person name="Fewer D.P."/>
            <person name="Sivonen K."/>
            <person name="Gkelis S."/>
        </authorList>
    </citation>
    <scope>NUCLEOTIDE SEQUENCE</scope>
    <source>
        <strain evidence="2">TAU-MAC 1115</strain>
    </source>
</reference>
<keyword evidence="1" id="KW-1133">Transmembrane helix</keyword>
<accession>A0A947GKD0</accession>
<dbReference type="RefSeq" id="WP_215607040.1">
    <property type="nucleotide sequence ID" value="NZ_JADOES010000001.1"/>
</dbReference>
<comment type="caution">
    <text evidence="2">The sequence shown here is derived from an EMBL/GenBank/DDBJ whole genome shotgun (WGS) entry which is preliminary data.</text>
</comment>
<evidence type="ECO:0000313" key="3">
    <source>
        <dbReference type="Proteomes" id="UP000717364"/>
    </source>
</evidence>
<protein>
    <submittedName>
        <fullName evidence="2">Uncharacterized protein</fullName>
    </submittedName>
</protein>
<keyword evidence="1" id="KW-0812">Transmembrane</keyword>